<dbReference type="OrthoDB" id="5950740at2759"/>
<keyword evidence="6 13" id="KW-1133">Transmembrane helix</keyword>
<dbReference type="Gene3D" id="1.20.1070.10">
    <property type="entry name" value="Rhodopsin 7-helix transmembrane proteins"/>
    <property type="match status" value="1"/>
</dbReference>
<keyword evidence="5" id="KW-0552">Olfaction</keyword>
<evidence type="ECO:0000259" key="14">
    <source>
        <dbReference type="PROSITE" id="PS50262"/>
    </source>
</evidence>
<dbReference type="Pfam" id="PF13853">
    <property type="entry name" value="7tm_4"/>
    <property type="match status" value="1"/>
</dbReference>
<reference evidence="15" key="2">
    <citation type="submission" date="2025-08" db="UniProtKB">
        <authorList>
            <consortium name="Ensembl"/>
        </authorList>
    </citation>
    <scope>IDENTIFICATION</scope>
</reference>
<evidence type="ECO:0000256" key="5">
    <source>
        <dbReference type="ARBA" id="ARBA00022725"/>
    </source>
</evidence>
<feature type="transmembrane region" description="Helical" evidence="13">
    <location>
        <begin position="210"/>
        <end position="234"/>
    </location>
</feature>
<feature type="transmembrane region" description="Helical" evidence="13">
    <location>
        <begin position="117"/>
        <end position="136"/>
    </location>
</feature>
<reference evidence="15" key="3">
    <citation type="submission" date="2025-09" db="UniProtKB">
        <authorList>
            <consortium name="Ensembl"/>
        </authorList>
    </citation>
    <scope>IDENTIFICATION</scope>
</reference>
<sequence length="331" mass="37135">MILFLFGYYFQVCSEMSDKNFTGLQVTEFILTGSDQLSNQMILGLLILITYSLILLGCSINICIITSDRLLHRPMYIFICNLAVIDIMFTTSASTTLIALLLAGVRNISYHSCISRMFVYNLGDICLCFALTLMAFDRVIAISNPLRYHSILTNSRTFALLALSWLVALTAAGVLAGITDRLPYCQPIIKYSFCDYAALVRAACVDPEPYFMFTTILAMWLLGGHFPLILATYVKIIYTVARLTNTAGRKQMLSTCLSHAIVVFCFYFPKLILVLLTRVGVTLNLTERNALLTASTLLPSLMNPVVYFFRTKEIRNVLVMGILFILKMNSK</sequence>
<keyword evidence="8 13" id="KW-0472">Membrane</keyword>
<evidence type="ECO:0000256" key="4">
    <source>
        <dbReference type="ARBA" id="ARBA00022692"/>
    </source>
</evidence>
<dbReference type="PRINTS" id="PR00237">
    <property type="entry name" value="GPCRRHODOPSN"/>
</dbReference>
<dbReference type="InterPro" id="IPR000276">
    <property type="entry name" value="GPCR_Rhodpsn"/>
</dbReference>
<keyword evidence="11" id="KW-0325">Glycoprotein</keyword>
<evidence type="ECO:0000256" key="9">
    <source>
        <dbReference type="ARBA" id="ARBA00023157"/>
    </source>
</evidence>
<evidence type="ECO:0000313" key="16">
    <source>
        <dbReference type="Proteomes" id="UP000694397"/>
    </source>
</evidence>
<accession>A0A8C9WI74</accession>
<proteinExistence type="predicted"/>
<dbReference type="GeneTree" id="ENSGT00940000161369"/>
<comment type="subcellular location">
    <subcellularLocation>
        <location evidence="1">Cell membrane</location>
        <topology evidence="1">Multi-pass membrane protein</topology>
    </subcellularLocation>
</comment>
<name>A0A8C9WI74_SCLFO</name>
<evidence type="ECO:0000256" key="6">
    <source>
        <dbReference type="ARBA" id="ARBA00022989"/>
    </source>
</evidence>
<dbReference type="AlphaFoldDB" id="A0A8C9WI74"/>
<evidence type="ECO:0000313" key="15">
    <source>
        <dbReference type="Ensembl" id="ENSSFOP00015074980.1"/>
    </source>
</evidence>
<evidence type="ECO:0000256" key="3">
    <source>
        <dbReference type="ARBA" id="ARBA00022606"/>
    </source>
</evidence>
<dbReference type="Ensembl" id="ENSSFOT00015059835.1">
    <property type="protein sequence ID" value="ENSSFOP00015074980.1"/>
    <property type="gene ID" value="ENSSFOG00015029332.1"/>
</dbReference>
<dbReference type="PRINTS" id="PR00245">
    <property type="entry name" value="OLFACTORYR"/>
</dbReference>
<dbReference type="InterPro" id="IPR017452">
    <property type="entry name" value="GPCR_Rhodpsn_7TM"/>
</dbReference>
<evidence type="ECO:0000256" key="13">
    <source>
        <dbReference type="SAM" id="Phobius"/>
    </source>
</evidence>
<keyword evidence="9" id="KW-1015">Disulfide bond</keyword>
<dbReference type="SMART" id="SM01381">
    <property type="entry name" value="7TM_GPCR_Srsx"/>
    <property type="match status" value="1"/>
</dbReference>
<dbReference type="SUPFAM" id="SSF81321">
    <property type="entry name" value="Family A G protein-coupled receptor-like"/>
    <property type="match status" value="1"/>
</dbReference>
<dbReference type="Proteomes" id="UP000694397">
    <property type="component" value="Chromosome 4"/>
</dbReference>
<keyword evidence="16" id="KW-1185">Reference proteome</keyword>
<feature type="transmembrane region" description="Helical" evidence="13">
    <location>
        <begin position="41"/>
        <end position="64"/>
    </location>
</feature>
<dbReference type="FunFam" id="1.20.1070.10:FF:000024">
    <property type="entry name" value="Olfactory receptor"/>
    <property type="match status" value="1"/>
</dbReference>
<evidence type="ECO:0000256" key="1">
    <source>
        <dbReference type="ARBA" id="ARBA00004651"/>
    </source>
</evidence>
<gene>
    <name evidence="15" type="primary">LOC108936048</name>
</gene>
<evidence type="ECO:0000256" key="2">
    <source>
        <dbReference type="ARBA" id="ARBA00022475"/>
    </source>
</evidence>
<keyword evidence="10" id="KW-0675">Receptor</keyword>
<dbReference type="InterPro" id="IPR000725">
    <property type="entry name" value="Olfact_rcpt"/>
</dbReference>
<keyword evidence="2" id="KW-1003">Cell membrane</keyword>
<dbReference type="PANTHER" id="PTHR24242:SF359">
    <property type="entry name" value="ODORANT RECEPTOR-RELATED"/>
    <property type="match status" value="1"/>
</dbReference>
<keyword evidence="7" id="KW-0297">G-protein coupled receptor</keyword>
<evidence type="ECO:0000256" key="7">
    <source>
        <dbReference type="ARBA" id="ARBA00023040"/>
    </source>
</evidence>
<keyword evidence="12" id="KW-0807">Transducer</keyword>
<feature type="transmembrane region" description="Helical" evidence="13">
    <location>
        <begin position="76"/>
        <end position="105"/>
    </location>
</feature>
<feature type="transmembrane region" description="Helical" evidence="13">
    <location>
        <begin position="289"/>
        <end position="309"/>
    </location>
</feature>
<protein>
    <submittedName>
        <fullName evidence="15">Olfactory receptor 10G4-like</fullName>
    </submittedName>
</protein>
<feature type="transmembrane region" description="Helical" evidence="13">
    <location>
        <begin position="255"/>
        <end position="277"/>
    </location>
</feature>
<dbReference type="PROSITE" id="PS50262">
    <property type="entry name" value="G_PROTEIN_RECEP_F1_2"/>
    <property type="match status" value="1"/>
</dbReference>
<feature type="domain" description="G-protein coupled receptors family 1 profile" evidence="14">
    <location>
        <begin position="57"/>
        <end position="307"/>
    </location>
</feature>
<dbReference type="GO" id="GO:0005886">
    <property type="term" value="C:plasma membrane"/>
    <property type="evidence" value="ECO:0007669"/>
    <property type="project" value="UniProtKB-SubCell"/>
</dbReference>
<keyword evidence="3" id="KW-0716">Sensory transduction</keyword>
<evidence type="ECO:0000256" key="10">
    <source>
        <dbReference type="ARBA" id="ARBA00023170"/>
    </source>
</evidence>
<reference evidence="15 16" key="1">
    <citation type="submission" date="2019-04" db="EMBL/GenBank/DDBJ databases">
        <authorList>
            <consortium name="Wellcome Sanger Institute Data Sharing"/>
        </authorList>
    </citation>
    <scope>NUCLEOTIDE SEQUENCE [LARGE SCALE GENOMIC DNA]</scope>
</reference>
<dbReference type="PANTHER" id="PTHR24242">
    <property type="entry name" value="G-PROTEIN COUPLED RECEPTOR"/>
    <property type="match status" value="1"/>
</dbReference>
<organism evidence="15 16">
    <name type="scientific">Scleropages formosus</name>
    <name type="common">Asian bonytongue</name>
    <name type="synonym">Osteoglossum formosum</name>
    <dbReference type="NCBI Taxonomy" id="113540"/>
    <lineage>
        <taxon>Eukaryota</taxon>
        <taxon>Metazoa</taxon>
        <taxon>Chordata</taxon>
        <taxon>Craniata</taxon>
        <taxon>Vertebrata</taxon>
        <taxon>Euteleostomi</taxon>
        <taxon>Actinopterygii</taxon>
        <taxon>Neopterygii</taxon>
        <taxon>Teleostei</taxon>
        <taxon>Osteoglossocephala</taxon>
        <taxon>Osteoglossomorpha</taxon>
        <taxon>Osteoglossiformes</taxon>
        <taxon>Osteoglossidae</taxon>
        <taxon>Scleropages</taxon>
    </lineage>
</organism>
<evidence type="ECO:0000256" key="12">
    <source>
        <dbReference type="ARBA" id="ARBA00023224"/>
    </source>
</evidence>
<dbReference type="GO" id="GO:0004930">
    <property type="term" value="F:G protein-coupled receptor activity"/>
    <property type="evidence" value="ECO:0007669"/>
    <property type="project" value="UniProtKB-KW"/>
</dbReference>
<dbReference type="GO" id="GO:0004984">
    <property type="term" value="F:olfactory receptor activity"/>
    <property type="evidence" value="ECO:0007669"/>
    <property type="project" value="InterPro"/>
</dbReference>
<keyword evidence="4 13" id="KW-0812">Transmembrane</keyword>
<feature type="transmembrane region" description="Helical" evidence="13">
    <location>
        <begin position="157"/>
        <end position="178"/>
    </location>
</feature>
<evidence type="ECO:0000256" key="11">
    <source>
        <dbReference type="ARBA" id="ARBA00023180"/>
    </source>
</evidence>
<evidence type="ECO:0000256" key="8">
    <source>
        <dbReference type="ARBA" id="ARBA00023136"/>
    </source>
</evidence>
<dbReference type="InterPro" id="IPR050939">
    <property type="entry name" value="Olfactory_GPCR1"/>
</dbReference>